<sequence length="1110" mass="121867">MSEVQITVNIPTPIFLFPASSSRSVLRPRVLRLSHNQDTRSGPSTPSVGGFGLDGGSSDIAIGRTRQSPRTDDIRWRDTLAQRGNNVNGRENSHTAGRGFTPDLGRENLNGNGPSTHIQEGYYKPEIDDTIIRGEITLTYLIPPRKPSSHISTSSQSSRYHNTSHLNSTIPPGYSQSKNISINQTRPHSKSISFPPSHHNTTTQSQSRSRPATPKSPKTSFTPLSKPRHFSDQNGQDESKTIGPIRLLYQVTRQTRRPTKEGQLYWSSKSILYTITLPITSHNICLVTGQKKNLGFTLNLPSVLPPSLEGPLERIIHCVYVGIGETLPDYPIPIPISTPTLTSTHVSDIPASPCVLGSGERPSDVYAPDGDSEPSTRRDSEFCSIARQGDSYSSSHDTVRRKGEDFTQDDGQQSDGQNVHDDKGENDDLNLSSRNQSDVSLATYRMPIEEDPPGYFEPDFSPYPTRPHTPNTPTSTPVDTGDSSNMYMRRSSLSPLSSLPSTRPSTPGIPSVGHALNGISIPGTPVLSCFTRPSQSSTPPVTRPSTPGTPMLFNSTRPSTPGTPSAWLYSTRPTTPATRPTHPSREPSQNSVRGLTTLNGHSSSHPNIPAFSFPSSETQSGSFPPTYDSYTSTSHISNFTPHISDPDYLQIPIYAKEREREKEKEKEKEKPERSSSFASLVKALKTRPRSNTQGSTSSVRSLASTFGLWDSKPEEEEDNDIPELLKDCVENSQRRVEVVSSLDPRGELRTLLWTRSSYVMGLGRLDLTAQSDLFVLGSSFHFTLSLHSLSPYATLHSLQISLIQTTRTPHAAQTDTFILSHTGVPYFLLDGRRPRGGSHGEYLWRGPKCPTRDSQPIFPGHLITPTSLETGKTLRLPSPVLGAIPSSPHRILHEGQAITNHTLRVEIHFSLLGLSALDTPLPPWLKYPLQKPEGEMRRMWVDHPVHLGHCLCSSENVHVPPYTERDSSLSSSPSKGIVNLVPNPVVNNLETWESSSVGKMSLTGDNGKRDLSGVGNVATSSGKIVIGQSKGIEDPQSCKIPRHSILYTPHERSGRRVGLHTRQMIREKMERHRKETDGECVCFSVGKEEGEVVEDGGEGEGKVGELSRVG</sequence>
<evidence type="ECO:0000313" key="2">
    <source>
        <dbReference type="EMBL" id="RXK36046.1"/>
    </source>
</evidence>
<dbReference type="InParanoid" id="A0A4Q1BDI3"/>
<feature type="compositionally biased region" description="Low complexity" evidence="1">
    <location>
        <begin position="571"/>
        <end position="581"/>
    </location>
</feature>
<dbReference type="Proteomes" id="UP000289152">
    <property type="component" value="Unassembled WGS sequence"/>
</dbReference>
<feature type="compositionally biased region" description="Polar residues" evidence="1">
    <location>
        <begin position="468"/>
        <end position="483"/>
    </location>
</feature>
<dbReference type="STRING" id="5217.A0A4Q1BDI3"/>
<gene>
    <name evidence="2" type="ORF">M231_06694</name>
</gene>
<accession>A0A4Q1BDI3</accession>
<feature type="compositionally biased region" description="Low complexity" evidence="1">
    <location>
        <begin position="149"/>
        <end position="158"/>
    </location>
</feature>
<feature type="compositionally biased region" description="Polar residues" evidence="1">
    <location>
        <begin position="586"/>
        <end position="606"/>
    </location>
</feature>
<feature type="region of interest" description="Disordered" evidence="1">
    <location>
        <begin position="352"/>
        <end position="483"/>
    </location>
</feature>
<organism evidence="2 3">
    <name type="scientific">Tremella mesenterica</name>
    <name type="common">Jelly fungus</name>
    <dbReference type="NCBI Taxonomy" id="5217"/>
    <lineage>
        <taxon>Eukaryota</taxon>
        <taxon>Fungi</taxon>
        <taxon>Dikarya</taxon>
        <taxon>Basidiomycota</taxon>
        <taxon>Agaricomycotina</taxon>
        <taxon>Tremellomycetes</taxon>
        <taxon>Tremellales</taxon>
        <taxon>Tremellaceae</taxon>
        <taxon>Tremella</taxon>
    </lineage>
</organism>
<feature type="compositionally biased region" description="Basic and acidic residues" evidence="1">
    <location>
        <begin position="69"/>
        <end position="80"/>
    </location>
</feature>
<dbReference type="VEuPathDB" id="FungiDB:TREMEDRAFT_62065"/>
<feature type="compositionally biased region" description="Polar residues" evidence="1">
    <location>
        <begin position="613"/>
        <end position="629"/>
    </location>
</feature>
<comment type="caution">
    <text evidence="2">The sequence shown here is derived from an EMBL/GenBank/DDBJ whole genome shotgun (WGS) entry which is preliminary data.</text>
</comment>
<evidence type="ECO:0000313" key="3">
    <source>
        <dbReference type="Proteomes" id="UP000289152"/>
    </source>
</evidence>
<feature type="compositionally biased region" description="Polar residues" evidence="1">
    <location>
        <begin position="554"/>
        <end position="563"/>
    </location>
</feature>
<feature type="region of interest" description="Disordered" evidence="1">
    <location>
        <begin position="658"/>
        <end position="678"/>
    </location>
</feature>
<feature type="region of interest" description="Disordered" evidence="1">
    <location>
        <begin position="143"/>
        <end position="241"/>
    </location>
</feature>
<keyword evidence="3" id="KW-1185">Reference proteome</keyword>
<feature type="region of interest" description="Disordered" evidence="1">
    <location>
        <begin position="35"/>
        <end position="122"/>
    </location>
</feature>
<feature type="compositionally biased region" description="Polar residues" evidence="1">
    <location>
        <begin position="159"/>
        <end position="223"/>
    </location>
</feature>
<feature type="compositionally biased region" description="Polar residues" evidence="1">
    <location>
        <begin position="109"/>
        <end position="118"/>
    </location>
</feature>
<proteinExistence type="predicted"/>
<dbReference type="OrthoDB" id="2565031at2759"/>
<protein>
    <submittedName>
        <fullName evidence="2">Uncharacterized protein</fullName>
    </submittedName>
</protein>
<dbReference type="EMBL" id="SDIL01000111">
    <property type="protein sequence ID" value="RXK36046.1"/>
    <property type="molecule type" value="Genomic_DNA"/>
</dbReference>
<evidence type="ECO:0000256" key="1">
    <source>
        <dbReference type="SAM" id="MobiDB-lite"/>
    </source>
</evidence>
<feature type="region of interest" description="Disordered" evidence="1">
    <location>
        <begin position="554"/>
        <end position="629"/>
    </location>
</feature>
<reference evidence="2 3" key="1">
    <citation type="submission" date="2016-06" db="EMBL/GenBank/DDBJ databases">
        <title>Evolution of pathogenesis and genome organization in the Tremellales.</title>
        <authorList>
            <person name="Cuomo C."/>
            <person name="Litvintseva A."/>
            <person name="Heitman J."/>
            <person name="Chen Y."/>
            <person name="Sun S."/>
            <person name="Springer D."/>
            <person name="Dromer F."/>
            <person name="Young S."/>
            <person name="Zeng Q."/>
            <person name="Chapman S."/>
            <person name="Gujja S."/>
            <person name="Saif S."/>
            <person name="Birren B."/>
        </authorList>
    </citation>
    <scope>NUCLEOTIDE SEQUENCE [LARGE SCALE GENOMIC DNA]</scope>
    <source>
        <strain evidence="2 3">ATCC 28783</strain>
    </source>
</reference>
<feature type="compositionally biased region" description="Basic and acidic residues" evidence="1">
    <location>
        <begin position="658"/>
        <end position="673"/>
    </location>
</feature>
<dbReference type="AlphaFoldDB" id="A0A4Q1BDI3"/>
<name>A0A4Q1BDI3_TREME</name>
<feature type="compositionally biased region" description="Polar residues" evidence="1">
    <location>
        <begin position="429"/>
        <end position="440"/>
    </location>
</feature>